<dbReference type="EMBL" id="MNCJ02000332">
    <property type="protein sequence ID" value="KAF5755910.1"/>
    <property type="molecule type" value="Genomic_DNA"/>
</dbReference>
<organism evidence="1 2">
    <name type="scientific">Helianthus annuus</name>
    <name type="common">Common sunflower</name>
    <dbReference type="NCBI Taxonomy" id="4232"/>
    <lineage>
        <taxon>Eukaryota</taxon>
        <taxon>Viridiplantae</taxon>
        <taxon>Streptophyta</taxon>
        <taxon>Embryophyta</taxon>
        <taxon>Tracheophyta</taxon>
        <taxon>Spermatophyta</taxon>
        <taxon>Magnoliopsida</taxon>
        <taxon>eudicotyledons</taxon>
        <taxon>Gunneridae</taxon>
        <taxon>Pentapetalae</taxon>
        <taxon>asterids</taxon>
        <taxon>campanulids</taxon>
        <taxon>Asterales</taxon>
        <taxon>Asteraceae</taxon>
        <taxon>Asteroideae</taxon>
        <taxon>Heliantheae alliance</taxon>
        <taxon>Heliantheae</taxon>
        <taxon>Helianthus</taxon>
    </lineage>
</organism>
<gene>
    <name evidence="1" type="ORF">HanXRQr2_Chr17g0808341</name>
</gene>
<proteinExistence type="predicted"/>
<comment type="caution">
    <text evidence="1">The sequence shown here is derived from an EMBL/GenBank/DDBJ whole genome shotgun (WGS) entry which is preliminary data.</text>
</comment>
<keyword evidence="2" id="KW-1185">Reference proteome</keyword>
<reference evidence="1" key="2">
    <citation type="submission" date="2020-06" db="EMBL/GenBank/DDBJ databases">
        <title>Helianthus annuus Genome sequencing and assembly Release 2.</title>
        <authorList>
            <person name="Gouzy J."/>
            <person name="Langlade N."/>
            <person name="Munos S."/>
        </authorList>
    </citation>
    <scope>NUCLEOTIDE SEQUENCE</scope>
    <source>
        <tissue evidence="1">Leaves</tissue>
    </source>
</reference>
<evidence type="ECO:0000313" key="1">
    <source>
        <dbReference type="EMBL" id="KAF5755910.1"/>
    </source>
</evidence>
<sequence>MFETPVIGVNRAPGTVQVTPFCVSSVSGCAIFEKSLINRL</sequence>
<reference evidence="1" key="1">
    <citation type="journal article" date="2017" name="Nature">
        <title>The sunflower genome provides insights into oil metabolism, flowering and Asterid evolution.</title>
        <authorList>
            <person name="Badouin H."/>
            <person name="Gouzy J."/>
            <person name="Grassa C.J."/>
            <person name="Murat F."/>
            <person name="Staton S.E."/>
            <person name="Cottret L."/>
            <person name="Lelandais-Briere C."/>
            <person name="Owens G.L."/>
            <person name="Carrere S."/>
            <person name="Mayjonade B."/>
            <person name="Legrand L."/>
            <person name="Gill N."/>
            <person name="Kane N.C."/>
            <person name="Bowers J.E."/>
            <person name="Hubner S."/>
            <person name="Bellec A."/>
            <person name="Berard A."/>
            <person name="Berges H."/>
            <person name="Blanchet N."/>
            <person name="Boniface M.C."/>
            <person name="Brunel D."/>
            <person name="Catrice O."/>
            <person name="Chaidir N."/>
            <person name="Claudel C."/>
            <person name="Donnadieu C."/>
            <person name="Faraut T."/>
            <person name="Fievet G."/>
            <person name="Helmstetter N."/>
            <person name="King M."/>
            <person name="Knapp S.J."/>
            <person name="Lai Z."/>
            <person name="Le Paslier M.C."/>
            <person name="Lippi Y."/>
            <person name="Lorenzon L."/>
            <person name="Mandel J.R."/>
            <person name="Marage G."/>
            <person name="Marchand G."/>
            <person name="Marquand E."/>
            <person name="Bret-Mestries E."/>
            <person name="Morien E."/>
            <person name="Nambeesan S."/>
            <person name="Nguyen T."/>
            <person name="Pegot-Espagnet P."/>
            <person name="Pouilly N."/>
            <person name="Raftis F."/>
            <person name="Sallet E."/>
            <person name="Schiex T."/>
            <person name="Thomas J."/>
            <person name="Vandecasteele C."/>
            <person name="Vares D."/>
            <person name="Vear F."/>
            <person name="Vautrin S."/>
            <person name="Crespi M."/>
            <person name="Mangin B."/>
            <person name="Burke J.M."/>
            <person name="Salse J."/>
            <person name="Munos S."/>
            <person name="Vincourt P."/>
            <person name="Rieseberg L.H."/>
            <person name="Langlade N.B."/>
        </authorList>
    </citation>
    <scope>NUCLEOTIDE SEQUENCE</scope>
    <source>
        <tissue evidence="1">Leaves</tissue>
    </source>
</reference>
<name>A0A9K3DI92_HELAN</name>
<dbReference type="Gramene" id="mRNA:HanXRQr2_Chr17g0808341">
    <property type="protein sequence ID" value="mRNA:HanXRQr2_Chr17g0808341"/>
    <property type="gene ID" value="HanXRQr2_Chr17g0808341"/>
</dbReference>
<evidence type="ECO:0000313" key="2">
    <source>
        <dbReference type="Proteomes" id="UP000215914"/>
    </source>
</evidence>
<protein>
    <submittedName>
        <fullName evidence="1">Uncharacterized protein</fullName>
    </submittedName>
</protein>
<dbReference type="Proteomes" id="UP000215914">
    <property type="component" value="Unassembled WGS sequence"/>
</dbReference>
<accession>A0A9K3DI92</accession>
<dbReference type="AlphaFoldDB" id="A0A9K3DI92"/>